<dbReference type="AlphaFoldDB" id="A0AAV3S8E1"/>
<organism evidence="1 2">
    <name type="scientific">Halarchaeum salinum</name>
    <dbReference type="NCBI Taxonomy" id="489912"/>
    <lineage>
        <taxon>Archaea</taxon>
        <taxon>Methanobacteriati</taxon>
        <taxon>Methanobacteriota</taxon>
        <taxon>Stenosarchaea group</taxon>
        <taxon>Halobacteria</taxon>
        <taxon>Halobacteriales</taxon>
        <taxon>Halobacteriaceae</taxon>
    </lineage>
</organism>
<sequence>MAREPVGTRLPQQVHDHLEDIAREHDLTNRQGNPSKGKALTRVVDHGLQDMGYPGVNGVATDGGSPLASLFWEGAKITGAIAGGLLLADLAVASPVNLLPHAGGFVLATIVCLTLDRLSARGALPETINGRWSK</sequence>
<dbReference type="EMBL" id="BAAABL010000058">
    <property type="protein sequence ID" value="GAA0305716.1"/>
    <property type="molecule type" value="Genomic_DNA"/>
</dbReference>
<evidence type="ECO:0000313" key="2">
    <source>
        <dbReference type="Proteomes" id="UP001500837"/>
    </source>
</evidence>
<proteinExistence type="predicted"/>
<dbReference type="Proteomes" id="UP001500837">
    <property type="component" value="Unassembled WGS sequence"/>
</dbReference>
<comment type="caution">
    <text evidence="1">The sequence shown here is derived from an EMBL/GenBank/DDBJ whole genome shotgun (WGS) entry which is preliminary data.</text>
</comment>
<keyword evidence="2" id="KW-1185">Reference proteome</keyword>
<protein>
    <submittedName>
        <fullName evidence="1">Uncharacterized protein</fullName>
    </submittedName>
</protein>
<gene>
    <name evidence="1" type="ORF">GCM10009066_19490</name>
</gene>
<accession>A0AAV3S8E1</accession>
<dbReference type="RefSeq" id="WP_211313548.1">
    <property type="nucleotide sequence ID" value="NZ_BAAABL010000058.1"/>
</dbReference>
<name>A0AAV3S8E1_9EURY</name>
<evidence type="ECO:0000313" key="1">
    <source>
        <dbReference type="EMBL" id="GAA0305716.1"/>
    </source>
</evidence>
<reference evidence="1 2" key="1">
    <citation type="journal article" date="2019" name="Int. J. Syst. Evol. Microbiol.">
        <title>The Global Catalogue of Microorganisms (GCM) 10K type strain sequencing project: providing services to taxonomists for standard genome sequencing and annotation.</title>
        <authorList>
            <consortium name="The Broad Institute Genomics Platform"/>
            <consortium name="The Broad Institute Genome Sequencing Center for Infectious Disease"/>
            <person name="Wu L."/>
            <person name="Ma J."/>
        </authorList>
    </citation>
    <scope>NUCLEOTIDE SEQUENCE [LARGE SCALE GENOMIC DNA]</scope>
    <source>
        <strain evidence="1 2">JCM 16330</strain>
    </source>
</reference>